<name>A0A1B8GVR1_9PEZI</name>
<dbReference type="Proteomes" id="UP000091956">
    <property type="component" value="Unassembled WGS sequence"/>
</dbReference>
<protein>
    <submittedName>
        <fullName evidence="2">Uncharacterized protein</fullName>
    </submittedName>
</protein>
<organism evidence="2 3">
    <name type="scientific">Pseudogymnoascus verrucosus</name>
    <dbReference type="NCBI Taxonomy" id="342668"/>
    <lineage>
        <taxon>Eukaryota</taxon>
        <taxon>Fungi</taxon>
        <taxon>Dikarya</taxon>
        <taxon>Ascomycota</taxon>
        <taxon>Pezizomycotina</taxon>
        <taxon>Leotiomycetes</taxon>
        <taxon>Thelebolales</taxon>
        <taxon>Thelebolaceae</taxon>
        <taxon>Pseudogymnoascus</taxon>
    </lineage>
</organism>
<dbReference type="EMBL" id="KV460211">
    <property type="protein sequence ID" value="OBT99906.2"/>
    <property type="molecule type" value="Genomic_DNA"/>
</dbReference>
<accession>A0A1B8GVR1</accession>
<dbReference type="RefSeq" id="XP_059319986.1">
    <property type="nucleotide sequence ID" value="XM_059463422.1"/>
</dbReference>
<reference evidence="2 3" key="1">
    <citation type="submission" date="2016-03" db="EMBL/GenBank/DDBJ databases">
        <title>Comparative genomics of Pseudogymnoascus destructans, the fungus causing white-nose syndrome of bats.</title>
        <authorList>
            <person name="Palmer J.M."/>
            <person name="Drees K.P."/>
            <person name="Foster J.T."/>
            <person name="Lindner D.L."/>
        </authorList>
    </citation>
    <scope>NUCLEOTIDE SEQUENCE [LARGE SCALE GENOMIC DNA]</scope>
    <source>
        <strain evidence="2 3">UAMH 10579</strain>
    </source>
</reference>
<keyword evidence="3" id="KW-1185">Reference proteome</keyword>
<evidence type="ECO:0000313" key="2">
    <source>
        <dbReference type="EMBL" id="OBT99906.2"/>
    </source>
</evidence>
<dbReference type="AlphaFoldDB" id="A0A1B8GVR1"/>
<reference evidence="3" key="2">
    <citation type="journal article" date="2018" name="Nat. Commun.">
        <title>Extreme sensitivity to ultraviolet light in the fungal pathogen causing white-nose syndrome of bats.</title>
        <authorList>
            <person name="Palmer J.M."/>
            <person name="Drees K.P."/>
            <person name="Foster J.T."/>
            <person name="Lindner D.L."/>
        </authorList>
    </citation>
    <scope>NUCLEOTIDE SEQUENCE [LARGE SCALE GENOMIC DNA]</scope>
    <source>
        <strain evidence="3">UAMH 10579</strain>
    </source>
</reference>
<dbReference type="GeneID" id="28835590"/>
<evidence type="ECO:0000256" key="1">
    <source>
        <dbReference type="SAM" id="MobiDB-lite"/>
    </source>
</evidence>
<feature type="compositionally biased region" description="Polar residues" evidence="1">
    <location>
        <begin position="76"/>
        <end position="87"/>
    </location>
</feature>
<gene>
    <name evidence="2" type="ORF">VE01_02204</name>
</gene>
<feature type="region of interest" description="Disordered" evidence="1">
    <location>
        <begin position="217"/>
        <end position="240"/>
    </location>
</feature>
<feature type="region of interest" description="Disordered" evidence="1">
    <location>
        <begin position="60"/>
        <end position="87"/>
    </location>
</feature>
<evidence type="ECO:0000313" key="3">
    <source>
        <dbReference type="Proteomes" id="UP000091956"/>
    </source>
</evidence>
<sequence length="249" mass="27955">MILHRRCIAKVAMIQHEAGFDLESILTDENCVKAIFENRYNYLTDSDYNLPALHDVQQRSSPNSFLDQGLEDAGESGSQEGNTQFNNKANANAGFDLESILTDENCVRAIFGTRYNYLTDSDHNLSAFHDVQQRSSPDSFQDRAAYVELNSFHAEVPGFDYSGSGYPVEQMRDIGHNDLDYDSIAKQQADVEIHKIYSTFPPDIDMTFVLNLLRDLEDSGEPGPQEGNTQLNKMANEKADSILPQILTT</sequence>
<proteinExistence type="predicted"/>